<dbReference type="Proteomes" id="UP001597561">
    <property type="component" value="Unassembled WGS sequence"/>
</dbReference>
<comment type="caution">
    <text evidence="2">The sequence shown here is derived from an EMBL/GenBank/DDBJ whole genome shotgun (WGS) entry which is preliminary data.</text>
</comment>
<feature type="transmembrane region" description="Helical" evidence="1">
    <location>
        <begin position="144"/>
        <end position="163"/>
    </location>
</feature>
<organism evidence="2 3">
    <name type="scientific">Jeotgalibacillus terrae</name>
    <dbReference type="NCBI Taxonomy" id="587735"/>
    <lineage>
        <taxon>Bacteria</taxon>
        <taxon>Bacillati</taxon>
        <taxon>Bacillota</taxon>
        <taxon>Bacilli</taxon>
        <taxon>Bacillales</taxon>
        <taxon>Caryophanaceae</taxon>
        <taxon>Jeotgalibacillus</taxon>
    </lineage>
</organism>
<feature type="transmembrane region" description="Helical" evidence="1">
    <location>
        <begin position="6"/>
        <end position="24"/>
    </location>
</feature>
<reference evidence="3" key="1">
    <citation type="journal article" date="2019" name="Int. J. Syst. Evol. Microbiol.">
        <title>The Global Catalogue of Microorganisms (GCM) 10K type strain sequencing project: providing services to taxonomists for standard genome sequencing and annotation.</title>
        <authorList>
            <consortium name="The Broad Institute Genomics Platform"/>
            <consortium name="The Broad Institute Genome Sequencing Center for Infectious Disease"/>
            <person name="Wu L."/>
            <person name="Ma J."/>
        </authorList>
    </citation>
    <scope>NUCLEOTIDE SEQUENCE [LARGE SCALE GENOMIC DNA]</scope>
    <source>
        <strain evidence="3">KCTC 13528</strain>
    </source>
</reference>
<feature type="transmembrane region" description="Helical" evidence="1">
    <location>
        <begin position="78"/>
        <end position="97"/>
    </location>
</feature>
<evidence type="ECO:0000313" key="3">
    <source>
        <dbReference type="Proteomes" id="UP001597561"/>
    </source>
</evidence>
<keyword evidence="1" id="KW-0812">Transmembrane</keyword>
<feature type="transmembrane region" description="Helical" evidence="1">
    <location>
        <begin position="36"/>
        <end position="58"/>
    </location>
</feature>
<protein>
    <recommendedName>
        <fullName evidence="4">Sporulation integral membrane protein YlbJ</fullName>
    </recommendedName>
</protein>
<keyword evidence="1" id="KW-1133">Transmembrane helix</keyword>
<evidence type="ECO:0000256" key="1">
    <source>
        <dbReference type="SAM" id="Phobius"/>
    </source>
</evidence>
<evidence type="ECO:0000313" key="2">
    <source>
        <dbReference type="EMBL" id="MFD2911163.1"/>
    </source>
</evidence>
<proteinExistence type="predicted"/>
<dbReference type="RefSeq" id="WP_204728600.1">
    <property type="nucleotide sequence ID" value="NZ_JAFBDK010000004.1"/>
</dbReference>
<accession>A0ABW5ZGD5</accession>
<feature type="transmembrane region" description="Helical" evidence="1">
    <location>
        <begin position="118"/>
        <end position="138"/>
    </location>
</feature>
<name>A0ABW5ZGD5_9BACL</name>
<feature type="transmembrane region" description="Helical" evidence="1">
    <location>
        <begin position="296"/>
        <end position="317"/>
    </location>
</feature>
<evidence type="ECO:0008006" key="4">
    <source>
        <dbReference type="Google" id="ProtNLM"/>
    </source>
</evidence>
<dbReference type="EMBL" id="JBHUPG010000007">
    <property type="protein sequence ID" value="MFD2911163.1"/>
    <property type="molecule type" value="Genomic_DNA"/>
</dbReference>
<sequence>MKFREHIISFMFLLFFVFMLSYPMSSIDAAMRGIRLFTDIIFPSLFPFFVLTALLPYIPWVNLFASYISPVTRKLFNVSGYGAIVFFSGSVSGFPTGAKMTADLLEKNKISIADARRLICFTNGASPMFLIGAVAGGMMNQPTLGSVLFLCHLTGNIIIGITAGKYIKGPSFHTDLSEREPADFLALFRESIASSVRQLLTVGGLIVFFSVLIESCNQLLEEIYTGTHQVRVNLFISGLLELSNGAESAASASSTYMAAILILSMTSFSGLCIHMQIVSFISHLPISYKSYLYSRLLHAVISPLLFVIYTIIFPLNLDSPAVKEAIAPLEYGMTTSQFITLSLIAFGILTSLLTFRTEKSRF</sequence>
<feature type="transmembrane region" description="Helical" evidence="1">
    <location>
        <begin position="256"/>
        <end position="284"/>
    </location>
</feature>
<feature type="transmembrane region" description="Helical" evidence="1">
    <location>
        <begin position="337"/>
        <end position="355"/>
    </location>
</feature>
<gene>
    <name evidence="2" type="ORF">ACFS5P_04695</name>
</gene>
<keyword evidence="1" id="KW-0472">Membrane</keyword>
<keyword evidence="3" id="KW-1185">Reference proteome</keyword>